<dbReference type="CDD" id="cd04301">
    <property type="entry name" value="NAT_SF"/>
    <property type="match status" value="1"/>
</dbReference>
<gene>
    <name evidence="2" type="ORF">GLAREA_03660</name>
</gene>
<keyword evidence="2" id="KW-0012">Acyltransferase</keyword>
<dbReference type="Proteomes" id="UP000016922">
    <property type="component" value="Unassembled WGS sequence"/>
</dbReference>
<proteinExistence type="predicted"/>
<dbReference type="InterPro" id="IPR000182">
    <property type="entry name" value="GNAT_dom"/>
</dbReference>
<accession>S3DWD5</accession>
<dbReference type="OMA" id="YGERWHA"/>
<dbReference type="GO" id="GO:0016747">
    <property type="term" value="F:acyltransferase activity, transferring groups other than amino-acyl groups"/>
    <property type="evidence" value="ECO:0007669"/>
    <property type="project" value="InterPro"/>
</dbReference>
<evidence type="ECO:0000313" key="2">
    <source>
        <dbReference type="EMBL" id="EPE30693.1"/>
    </source>
</evidence>
<dbReference type="PROSITE" id="PS51186">
    <property type="entry name" value="GNAT"/>
    <property type="match status" value="1"/>
</dbReference>
<dbReference type="PANTHER" id="PTHR42791">
    <property type="entry name" value="GNAT FAMILY ACETYLTRANSFERASE"/>
    <property type="match status" value="1"/>
</dbReference>
<dbReference type="PANTHER" id="PTHR42791:SF16">
    <property type="entry name" value="N-ACETYLTRANSFERASE DOMAIN-CONTAINING PROTEIN"/>
    <property type="match status" value="1"/>
</dbReference>
<organism evidence="2 3">
    <name type="scientific">Glarea lozoyensis (strain ATCC 20868 / MF5171)</name>
    <dbReference type="NCBI Taxonomy" id="1116229"/>
    <lineage>
        <taxon>Eukaryota</taxon>
        <taxon>Fungi</taxon>
        <taxon>Dikarya</taxon>
        <taxon>Ascomycota</taxon>
        <taxon>Pezizomycotina</taxon>
        <taxon>Leotiomycetes</taxon>
        <taxon>Helotiales</taxon>
        <taxon>Helotiaceae</taxon>
        <taxon>Glarea</taxon>
    </lineage>
</organism>
<name>S3DWD5_GLAL2</name>
<dbReference type="AlphaFoldDB" id="S3DWD5"/>
<dbReference type="HOGENOM" id="CLU_1103197_0_0_1"/>
<feature type="domain" description="N-acetyltransferase" evidence="1">
    <location>
        <begin position="100"/>
        <end position="248"/>
    </location>
</feature>
<dbReference type="Gene3D" id="3.40.630.30">
    <property type="match status" value="1"/>
</dbReference>
<dbReference type="Pfam" id="PF13508">
    <property type="entry name" value="Acetyltransf_7"/>
    <property type="match status" value="1"/>
</dbReference>
<sequence length="263" mass="29757">MSLTAAGKTSTQTTLTDNTKPKVIIREARIRDAWQIGYLSATTYLGTDLFKYLTPKAEEHFGAYLLNNRVRAINRVLNHRNITFVAVEETNPGRAVGYTILTRLGDDEGAQRQIASRKRWWLTLAAWIWSYFMPLITKLYTGKADDPEHIAEFLRVADLEEKTHFASRPELANRWYVQSCVVSKEFQGRKIGKALMGEVTKRAQAEGVCVGLEASAPGEMMYRSVGFELIARFQPLKGMDYGAEHKGEAGGVMIWKPEGWKYD</sequence>
<dbReference type="RefSeq" id="XP_008082104.1">
    <property type="nucleotide sequence ID" value="XM_008083913.1"/>
</dbReference>
<protein>
    <submittedName>
        <fullName evidence="2">Acyl-CoA N-acyltransferases (Nat)</fullName>
    </submittedName>
</protein>
<dbReference type="EMBL" id="KE145363">
    <property type="protein sequence ID" value="EPE30693.1"/>
    <property type="molecule type" value="Genomic_DNA"/>
</dbReference>
<keyword evidence="2" id="KW-0808">Transferase</keyword>
<dbReference type="SUPFAM" id="SSF55729">
    <property type="entry name" value="Acyl-CoA N-acyltransferases (Nat)"/>
    <property type="match status" value="1"/>
</dbReference>
<dbReference type="InterPro" id="IPR016181">
    <property type="entry name" value="Acyl_CoA_acyltransferase"/>
</dbReference>
<dbReference type="STRING" id="1116229.S3DWD5"/>
<dbReference type="KEGG" id="glz:GLAREA_03660"/>
<evidence type="ECO:0000259" key="1">
    <source>
        <dbReference type="PROSITE" id="PS51186"/>
    </source>
</evidence>
<dbReference type="eggNOG" id="ENOG502SQN4">
    <property type="taxonomic scope" value="Eukaryota"/>
</dbReference>
<evidence type="ECO:0000313" key="3">
    <source>
        <dbReference type="Proteomes" id="UP000016922"/>
    </source>
</evidence>
<dbReference type="OrthoDB" id="410198at2759"/>
<keyword evidence="3" id="KW-1185">Reference proteome</keyword>
<dbReference type="GeneID" id="19462715"/>
<dbReference type="InterPro" id="IPR052523">
    <property type="entry name" value="Trichothecene_AcTrans"/>
</dbReference>
<reference evidence="2 3" key="1">
    <citation type="journal article" date="2013" name="BMC Genomics">
        <title>Genomics-driven discovery of the pneumocandin biosynthetic gene cluster in the fungus Glarea lozoyensis.</title>
        <authorList>
            <person name="Chen L."/>
            <person name="Yue Q."/>
            <person name="Zhang X."/>
            <person name="Xiang M."/>
            <person name="Wang C."/>
            <person name="Li S."/>
            <person name="Che Y."/>
            <person name="Ortiz-Lopez F.J."/>
            <person name="Bills G.F."/>
            <person name="Liu X."/>
            <person name="An Z."/>
        </authorList>
    </citation>
    <scope>NUCLEOTIDE SEQUENCE [LARGE SCALE GENOMIC DNA]</scope>
    <source>
        <strain evidence="3">ATCC 20868 / MF5171</strain>
    </source>
</reference>